<dbReference type="Gene3D" id="3.40.50.300">
    <property type="entry name" value="P-loop containing nucleotide triphosphate hydrolases"/>
    <property type="match status" value="2"/>
</dbReference>
<feature type="coiled-coil region" evidence="1">
    <location>
        <begin position="868"/>
        <end position="911"/>
    </location>
</feature>
<dbReference type="GO" id="GO:0000731">
    <property type="term" value="P:DNA synthesis involved in DNA repair"/>
    <property type="evidence" value="ECO:0007669"/>
    <property type="project" value="TreeGrafter"/>
</dbReference>
<keyword evidence="3" id="KW-1185">Reference proteome</keyword>
<dbReference type="Proteomes" id="UP000515847">
    <property type="component" value="Chromosome"/>
</dbReference>
<feature type="coiled-coil region" evidence="1">
    <location>
        <begin position="288"/>
        <end position="369"/>
    </location>
</feature>
<dbReference type="KEGG" id="tfr:BR63_15765"/>
<organism evidence="2 3">
    <name type="scientific">Thermanaerosceptrum fracticalcis</name>
    <dbReference type="NCBI Taxonomy" id="1712410"/>
    <lineage>
        <taxon>Bacteria</taxon>
        <taxon>Bacillati</taxon>
        <taxon>Bacillota</taxon>
        <taxon>Clostridia</taxon>
        <taxon>Eubacteriales</taxon>
        <taxon>Peptococcaceae</taxon>
        <taxon>Thermanaerosceptrum</taxon>
    </lineage>
</organism>
<gene>
    <name evidence="2" type="ORF">BR63_15765</name>
</gene>
<evidence type="ECO:0000313" key="2">
    <source>
        <dbReference type="EMBL" id="QNB47603.1"/>
    </source>
</evidence>
<evidence type="ECO:0000256" key="1">
    <source>
        <dbReference type="SAM" id="Coils"/>
    </source>
</evidence>
<dbReference type="Pfam" id="PF13555">
    <property type="entry name" value="AAA_29"/>
    <property type="match status" value="1"/>
</dbReference>
<dbReference type="Pfam" id="PF13558">
    <property type="entry name" value="SbcC_Walker_B"/>
    <property type="match status" value="1"/>
</dbReference>
<dbReference type="PANTHER" id="PTHR32182">
    <property type="entry name" value="DNA REPLICATION AND REPAIR PROTEIN RECF"/>
    <property type="match status" value="1"/>
</dbReference>
<sequence>MDPGMRPGRRKPMKILQKMLLINWHYLRHEIIDFKQINFLTGKNGAGKSTIIDALQLVLLGDTSGYYFNKAANDKSSRTLRGYLRGEIAEDEETNTIYLRQGDFSSYLVLEFKDTGEGKTFCLGVVFDSYQDGDYKHQFFHLKSPLPEHHFYQGQLPMNIKSLKAYFSNSYPKQYQFFESNKDYQEVMRGILGHLNEKFYRLFRKAVPFSPIMDIKGFITEFVCDVQNTVDITDMQENIRQYKQLEEELAEVEKRINALEGIAVQYQTYREEEERLRVQKYLLDRALVEKKFQEIRDLEQEIRELGAKTASLSEELERQEKALASLVAERDGLYAEKIQSDVYRKQQELSKEKEHCTRLLEELKGAEGQLSAILEGHYRSWREVIRWSETHLRASDGAERPTPPDLKSSLELLNRASSQSYQLLNLAKLNELKTALVQYADGLNEAYWGLETELKGYREEMERLSREIDGLKEGIKPYPASLLELRDTIGEELATRHNRIIKPRIFADLLEIRDPKWQKAVEGYLHTQKFYLLIEPLYFQEALEIYDSLKFTRHFYDLGLVDIEKVMGEKAKALPGSLAEEVETADPLARAYADFLLGRVMKCEKLEDLRKHRTAITPSCMLYHNFVARQLHPQRFETPYIGKQAIAELIRQKEQKLLEVKELAKGLEPRVRELNKVRNTPLLTENDITTLLNLKAKAASRPEVEEKLEEVIRKLGALDLSYLVKLEEKFKACETQIQKLRESQKLCFREMSTTQAELKMKEAKLPELASELEEQNAYLEQHYESQWLEEVGEPRFHQELKNRKNPASILAAFAPVVKGTETKRNGHWDRLVELRTNYNRDFKGSFSVTLRENFPYEEELTRLKETFLLDYKEKIREAKERAQTQFQEDFVSKLRANIENAREQIGDLNKAIKDTFFGRDKYKFTVMPRAEYRHFYDMIMDDMLVEGFTLFSNAFQEKYKDTVEELFRQIVDTGEGVLTADQRQELAKNLEKFTDYRTYLDFDLVNIDDEGRESRLSRVITKKSGGETQTPFYIAVLASFMQLYRVKDEESNTLRLIVFDEAYSKMDHQRIQESIRLIRDMGLQVILSAPTEKIGDIAPLVDRNLCVTRVKRQTIVKAFDPREIMEMGA</sequence>
<dbReference type="AlphaFoldDB" id="A0A7G6E699"/>
<dbReference type="PANTHER" id="PTHR32182:SF0">
    <property type="entry name" value="DNA REPLICATION AND REPAIR PROTEIN RECF"/>
    <property type="match status" value="1"/>
</dbReference>
<dbReference type="GO" id="GO:0006302">
    <property type="term" value="P:double-strand break repair"/>
    <property type="evidence" value="ECO:0007669"/>
    <property type="project" value="TreeGrafter"/>
</dbReference>
<reference evidence="2 3" key="1">
    <citation type="journal article" date="2019" name="Front. Microbiol.">
        <title>Thermoanaerosceptrum fracticalcis gen. nov. sp. nov., a Novel Fumarate-Fermenting Microorganism From a Deep Fractured Carbonate Aquifer of the US Great Basin.</title>
        <authorList>
            <person name="Hamilton-Brehm S.D."/>
            <person name="Stewart L.E."/>
            <person name="Zavarin M."/>
            <person name="Caldwell M."/>
            <person name="Lawson P.A."/>
            <person name="Onstott T.C."/>
            <person name="Grzymski J."/>
            <person name="Neveux I."/>
            <person name="Lollar B.S."/>
            <person name="Russell C.E."/>
            <person name="Moser D.P."/>
        </authorList>
    </citation>
    <scope>NUCLEOTIDE SEQUENCE [LARGE SCALE GENOMIC DNA]</scope>
    <source>
        <strain evidence="2 3">DRI-13</strain>
    </source>
</reference>
<feature type="coiled-coil region" evidence="1">
    <location>
        <begin position="232"/>
        <end position="262"/>
    </location>
</feature>
<dbReference type="InterPro" id="IPR027417">
    <property type="entry name" value="P-loop_NTPase"/>
</dbReference>
<feature type="coiled-coil region" evidence="1">
    <location>
        <begin position="447"/>
        <end position="474"/>
    </location>
</feature>
<proteinExistence type="predicted"/>
<accession>A0A7G6E699</accession>
<protein>
    <submittedName>
        <fullName evidence="2">AAA family ATPase</fullName>
    </submittedName>
</protein>
<dbReference type="SUPFAM" id="SSF52540">
    <property type="entry name" value="P-loop containing nucleoside triphosphate hydrolases"/>
    <property type="match status" value="1"/>
</dbReference>
<name>A0A7G6E699_THEFR</name>
<evidence type="ECO:0000313" key="3">
    <source>
        <dbReference type="Proteomes" id="UP000515847"/>
    </source>
</evidence>
<dbReference type="EMBL" id="CP045798">
    <property type="protein sequence ID" value="QNB47603.1"/>
    <property type="molecule type" value="Genomic_DNA"/>
</dbReference>
<keyword evidence="1" id="KW-0175">Coiled coil</keyword>